<keyword evidence="3 5" id="KW-0271">Exosome</keyword>
<dbReference type="GO" id="GO:0005737">
    <property type="term" value="C:cytoplasm"/>
    <property type="evidence" value="ECO:0007669"/>
    <property type="project" value="UniProtKB-SubCell"/>
</dbReference>
<dbReference type="GO" id="GO:0071051">
    <property type="term" value="P:poly(A)-dependent snoRNA 3'-end processing"/>
    <property type="evidence" value="ECO:0007669"/>
    <property type="project" value="TreeGrafter"/>
</dbReference>
<dbReference type="Pfam" id="PF22625">
    <property type="entry name" value="ECR1_N_2"/>
    <property type="match status" value="1"/>
</dbReference>
<evidence type="ECO:0000313" key="9">
    <source>
        <dbReference type="Proteomes" id="UP000060043"/>
    </source>
</evidence>
<dbReference type="OrthoDB" id="35160at2157"/>
<dbReference type="InterPro" id="IPR036612">
    <property type="entry name" value="KH_dom_type_1_sf"/>
</dbReference>
<dbReference type="GO" id="GO:0071034">
    <property type="term" value="P:CUT catabolic process"/>
    <property type="evidence" value="ECO:0007669"/>
    <property type="project" value="TreeGrafter"/>
</dbReference>
<dbReference type="HAMAP" id="MF_00623">
    <property type="entry name" value="Exosome_Rrp4"/>
    <property type="match status" value="1"/>
</dbReference>
<dbReference type="SUPFAM" id="SSF110324">
    <property type="entry name" value="Ribosomal L27 protein-like"/>
    <property type="match status" value="1"/>
</dbReference>
<evidence type="ECO:0000256" key="2">
    <source>
        <dbReference type="ARBA" id="ARBA00022490"/>
    </source>
</evidence>
<dbReference type="InterPro" id="IPR004088">
    <property type="entry name" value="KH_dom_type_1"/>
</dbReference>
<dbReference type="Gene3D" id="3.30.1370.10">
    <property type="entry name" value="K Homology domain, type 1"/>
    <property type="match status" value="1"/>
</dbReference>
<dbReference type="GO" id="GO:0008143">
    <property type="term" value="F:poly(A) binding"/>
    <property type="evidence" value="ECO:0007669"/>
    <property type="project" value="InterPro"/>
</dbReference>
<dbReference type="PANTHER" id="PTHR21321">
    <property type="entry name" value="PNAS-3 RELATED"/>
    <property type="match status" value="1"/>
</dbReference>
<evidence type="ECO:0000256" key="3">
    <source>
        <dbReference type="ARBA" id="ARBA00022835"/>
    </source>
</evidence>
<dbReference type="SMART" id="SM00316">
    <property type="entry name" value="S1"/>
    <property type="match status" value="1"/>
</dbReference>
<dbReference type="Pfam" id="PF15985">
    <property type="entry name" value="KH_6"/>
    <property type="match status" value="1"/>
</dbReference>
<dbReference type="Gene3D" id="2.40.50.100">
    <property type="match status" value="1"/>
</dbReference>
<dbReference type="PROSITE" id="PS50126">
    <property type="entry name" value="S1"/>
    <property type="match status" value="1"/>
</dbReference>
<dbReference type="SMART" id="SM00322">
    <property type="entry name" value="KH"/>
    <property type="match status" value="1"/>
</dbReference>
<dbReference type="EMBL" id="CP013695">
    <property type="protein sequence ID" value="ALU31796.1"/>
    <property type="molecule type" value="Genomic_DNA"/>
</dbReference>
<evidence type="ECO:0000256" key="5">
    <source>
        <dbReference type="HAMAP-Rule" id="MF_00623"/>
    </source>
</evidence>
<dbReference type="CDD" id="cd22524">
    <property type="entry name" value="KH-I_Rrp4_prokar"/>
    <property type="match status" value="1"/>
</dbReference>
<dbReference type="PaxDb" id="1435377-SUSAZ_02775"/>
<evidence type="ECO:0000256" key="4">
    <source>
        <dbReference type="ARBA" id="ARBA00022884"/>
    </source>
</evidence>
<sequence>MSQANKIYFEDRSIVTPGDLIAEGEFQVPWSPYYYKVNGKYYSAITGLITVKDGSIFEVIPLESSRYYPKVGDTIIGLVEDIEIYGWVIDIKSFYSAYLPASSLLGRPISPGEDVRRYLDVGDYVIAKIEAFDRTISPVLTVKGKGLGRIPLGTVMDIMPVKVPRVIGKNRSMIEVLTSESGCEIFVAQNGRIHIKCANNLIEEALIEAINIIQSESHTKGLTERIRNFLKQKLGVIRNDSAPKTEANT</sequence>
<dbReference type="RefSeq" id="WP_011277505.1">
    <property type="nucleotide sequence ID" value="NZ_BHWZ01000001.1"/>
</dbReference>
<dbReference type="STRING" id="1435377.SUSAZ_02775"/>
<keyword evidence="2 5" id="KW-0963">Cytoplasm</keyword>
<name>A0A0U2W436_9CREN</name>
<dbReference type="Proteomes" id="UP000060043">
    <property type="component" value="Chromosome"/>
</dbReference>
<proteinExistence type="inferred from homology"/>
<gene>
    <name evidence="5" type="primary">rrp4</name>
    <name evidence="7" type="ORF">ATY89_03340</name>
    <name evidence="8" type="ORF">ATZ20_06365</name>
</gene>
<dbReference type="InterPro" id="IPR026699">
    <property type="entry name" value="Exosome_RNA_bind1/RRP40/RRP4"/>
</dbReference>
<dbReference type="InterPro" id="IPR048565">
    <property type="entry name" value="S1_RRP4"/>
</dbReference>
<dbReference type="PANTHER" id="PTHR21321:SF4">
    <property type="entry name" value="EXOSOME COMPLEX COMPONENT RRP4"/>
    <property type="match status" value="1"/>
</dbReference>
<keyword evidence="4 5" id="KW-0694">RNA-binding</keyword>
<dbReference type="InterPro" id="IPR012340">
    <property type="entry name" value="NA-bd_OB-fold"/>
</dbReference>
<dbReference type="InterPro" id="IPR023474">
    <property type="entry name" value="Rrp4"/>
</dbReference>
<dbReference type="GO" id="GO:0034475">
    <property type="term" value="P:U4 snRNA 3'-end processing"/>
    <property type="evidence" value="ECO:0007669"/>
    <property type="project" value="TreeGrafter"/>
</dbReference>
<feature type="domain" description="S1 motif" evidence="6">
    <location>
        <begin position="72"/>
        <end position="143"/>
    </location>
</feature>
<evidence type="ECO:0000259" key="6">
    <source>
        <dbReference type="PROSITE" id="PS50126"/>
    </source>
</evidence>
<evidence type="ECO:0000313" key="7">
    <source>
        <dbReference type="EMBL" id="ALU29070.1"/>
    </source>
</evidence>
<accession>A0A0U2W436</accession>
<dbReference type="GO" id="GO:0000467">
    <property type="term" value="P:exonucleolytic trimming to generate mature 3'-end of 5.8S rRNA from tricistronic rRNA transcript (SSU-rRNA, 5.8S rRNA, LSU-rRNA)"/>
    <property type="evidence" value="ECO:0007669"/>
    <property type="project" value="TreeGrafter"/>
</dbReference>
<reference evidence="9 10" key="1">
    <citation type="submission" date="2015-12" db="EMBL/GenBank/DDBJ databases">
        <title>A stable core within a dynamic pangenome in Sulfolobus acidocaldarius.</title>
        <authorList>
            <person name="Anderson R."/>
            <person name="Kouris A."/>
            <person name="Seward C."/>
            <person name="Campbell K."/>
            <person name="Whitaker R."/>
        </authorList>
    </citation>
    <scope>NUCLEOTIDE SEQUENCE [LARGE SCALE GENOMIC DNA]</scope>
    <source>
        <strain evidence="7 10">GG12-C01-09</strain>
        <strain evidence="8 9">NG05B_CO5_07</strain>
    </source>
</reference>
<dbReference type="GO" id="GO:0000178">
    <property type="term" value="C:exosome (RNase complex)"/>
    <property type="evidence" value="ECO:0007669"/>
    <property type="project" value="UniProtKB-KW"/>
</dbReference>
<evidence type="ECO:0000313" key="10">
    <source>
        <dbReference type="Proteomes" id="UP000065473"/>
    </source>
</evidence>
<dbReference type="Gene3D" id="2.40.50.140">
    <property type="entry name" value="Nucleic acid-binding proteins"/>
    <property type="match status" value="1"/>
</dbReference>
<dbReference type="GeneID" id="78440954"/>
<comment type="function">
    <text evidence="5">Non-catalytic component of the exosome, which is a complex involved in RNA degradation. Increases the RNA binding and the efficiency of RNA degradation. Confers strong poly(A) specificity to the exosome.</text>
</comment>
<dbReference type="OMA" id="GPYIPEV"/>
<organism evidence="8 9">
    <name type="scientific">Sulfolobus acidocaldarius</name>
    <dbReference type="NCBI Taxonomy" id="2285"/>
    <lineage>
        <taxon>Archaea</taxon>
        <taxon>Thermoproteota</taxon>
        <taxon>Thermoprotei</taxon>
        <taxon>Sulfolobales</taxon>
        <taxon>Sulfolobaceae</taxon>
        <taxon>Sulfolobus</taxon>
    </lineage>
</organism>
<dbReference type="InterPro" id="IPR054371">
    <property type="entry name" value="RRP4_N"/>
</dbReference>
<dbReference type="InterPro" id="IPR004087">
    <property type="entry name" value="KH_dom"/>
</dbReference>
<comment type="subunit">
    <text evidence="5">Component of the archaeal exosome complex. Forms a trimer of Rrp4 and/or Csl4 subunits. The trimer associates with an hexameric ring-like arrangement composed of 3 Rrp41-Rrp42 heterodimers.</text>
</comment>
<dbReference type="NCBIfam" id="NF003181">
    <property type="entry name" value="PRK04163.1-1"/>
    <property type="match status" value="1"/>
</dbReference>
<protein>
    <recommendedName>
        <fullName evidence="5">Exosome complex component Rrp4</fullName>
    </recommendedName>
</protein>
<dbReference type="SMR" id="A0A0U2W436"/>
<dbReference type="InterPro" id="IPR003029">
    <property type="entry name" value="S1_domain"/>
</dbReference>
<dbReference type="SUPFAM" id="SSF50249">
    <property type="entry name" value="Nucleic acid-binding proteins"/>
    <property type="match status" value="1"/>
</dbReference>
<dbReference type="AlphaFoldDB" id="A0A0U2W436"/>
<dbReference type="GeneID" id="14551132"/>
<dbReference type="CDD" id="cd05789">
    <property type="entry name" value="S1_Rrp4"/>
    <property type="match status" value="1"/>
</dbReference>
<comment type="similarity">
    <text evidence="1 5">Belongs to the RRP4 family.</text>
</comment>
<evidence type="ECO:0000256" key="1">
    <source>
        <dbReference type="ARBA" id="ARBA00009155"/>
    </source>
</evidence>
<comment type="subcellular location">
    <subcellularLocation>
        <location evidence="5">Cytoplasm</location>
    </subcellularLocation>
</comment>
<evidence type="ECO:0000313" key="8">
    <source>
        <dbReference type="EMBL" id="ALU31796.1"/>
    </source>
</evidence>
<dbReference type="SUPFAM" id="SSF54791">
    <property type="entry name" value="Eukaryotic type KH-domain (KH-domain type I)"/>
    <property type="match status" value="1"/>
</dbReference>
<dbReference type="Proteomes" id="UP000065473">
    <property type="component" value="Chromosome"/>
</dbReference>
<dbReference type="EMBL" id="CP013694">
    <property type="protein sequence ID" value="ALU29070.1"/>
    <property type="molecule type" value="Genomic_DNA"/>
</dbReference>